<gene>
    <name evidence="4" type="ORF">NBRC116585_16260</name>
</gene>
<protein>
    <recommendedName>
        <fullName evidence="3">PET hydrolase/cutinase-like domain-containing protein</fullName>
    </recommendedName>
</protein>
<dbReference type="InterPro" id="IPR041127">
    <property type="entry name" value="PET_hydrolase/cutinase-like"/>
</dbReference>
<sequence>MKRLVLSLASFAALTTTMTTHADVCQHDIQPAEHYSEAAYFYPCQGEYPHPAVTLTGGYSNTYHKLQWMAEAMAEAGYVVLAMTPINKYGKVEQWRDAHLAGQATLVETATKEGSPLAGRIDTKHRAITGFSMGGGGTLLAGSMLGDEVSALVAFAPFLLAEQRDVSPTAPTMILAGAKDLLVTNESIAEIYQHVEESAEQRFLAVYSDGRHQQWYRPEITKNRESYIELTLAWLDYHLNERSSALQTLTEAGRESPETFERLDKKL</sequence>
<dbReference type="InterPro" id="IPR029058">
    <property type="entry name" value="AB_hydrolase_fold"/>
</dbReference>
<keyword evidence="1" id="KW-0378">Hydrolase</keyword>
<feature type="signal peptide" evidence="2">
    <location>
        <begin position="1"/>
        <end position="22"/>
    </location>
</feature>
<dbReference type="InterPro" id="IPR050261">
    <property type="entry name" value="FrsA_esterase"/>
</dbReference>
<dbReference type="Pfam" id="PF12740">
    <property type="entry name" value="PETase"/>
    <property type="match status" value="1"/>
</dbReference>
<accession>A0ABP9ZZD8</accession>
<comment type="caution">
    <text evidence="4">The sequence shown here is derived from an EMBL/GenBank/DDBJ whole genome shotgun (WGS) entry which is preliminary data.</text>
</comment>
<evidence type="ECO:0000256" key="2">
    <source>
        <dbReference type="SAM" id="SignalP"/>
    </source>
</evidence>
<dbReference type="PANTHER" id="PTHR22946:SF9">
    <property type="entry name" value="POLYKETIDE TRANSFERASE AF380"/>
    <property type="match status" value="1"/>
</dbReference>
<feature type="chain" id="PRO_5046415244" description="PET hydrolase/cutinase-like domain-containing protein" evidence="2">
    <location>
        <begin position="23"/>
        <end position="267"/>
    </location>
</feature>
<name>A0ABP9ZZD8_9GAMM</name>
<evidence type="ECO:0000256" key="1">
    <source>
        <dbReference type="ARBA" id="ARBA00022801"/>
    </source>
</evidence>
<evidence type="ECO:0000313" key="4">
    <source>
        <dbReference type="EMBL" id="GAA6145508.1"/>
    </source>
</evidence>
<evidence type="ECO:0000313" key="5">
    <source>
        <dbReference type="Proteomes" id="UP001481413"/>
    </source>
</evidence>
<feature type="domain" description="PET hydrolase/cutinase-like" evidence="3">
    <location>
        <begin position="19"/>
        <end position="241"/>
    </location>
</feature>
<dbReference type="PANTHER" id="PTHR22946">
    <property type="entry name" value="DIENELACTONE HYDROLASE DOMAIN-CONTAINING PROTEIN-RELATED"/>
    <property type="match status" value="1"/>
</dbReference>
<dbReference type="EMBL" id="BAABWH010000004">
    <property type="protein sequence ID" value="GAA6145508.1"/>
    <property type="molecule type" value="Genomic_DNA"/>
</dbReference>
<keyword evidence="5" id="KW-1185">Reference proteome</keyword>
<dbReference type="Gene3D" id="3.40.50.1820">
    <property type="entry name" value="alpha/beta hydrolase"/>
    <property type="match status" value="1"/>
</dbReference>
<organism evidence="4 5">
    <name type="scientific">Thalassolituus maritimus</name>
    <dbReference type="NCBI Taxonomy" id="484498"/>
    <lineage>
        <taxon>Bacteria</taxon>
        <taxon>Pseudomonadati</taxon>
        <taxon>Pseudomonadota</taxon>
        <taxon>Gammaproteobacteria</taxon>
        <taxon>Oceanospirillales</taxon>
        <taxon>Oceanospirillaceae</taxon>
        <taxon>Thalassolituus</taxon>
    </lineage>
</organism>
<proteinExistence type="predicted"/>
<dbReference type="SUPFAM" id="SSF53474">
    <property type="entry name" value="alpha/beta-Hydrolases"/>
    <property type="match status" value="1"/>
</dbReference>
<dbReference type="Proteomes" id="UP001481413">
    <property type="component" value="Unassembled WGS sequence"/>
</dbReference>
<dbReference type="RefSeq" id="WP_353294491.1">
    <property type="nucleotide sequence ID" value="NZ_BAABWH010000004.1"/>
</dbReference>
<keyword evidence="2" id="KW-0732">Signal</keyword>
<reference evidence="4 5" key="1">
    <citation type="submission" date="2024-04" db="EMBL/GenBank/DDBJ databases">
        <title>Draft genome sequence of Thalassolituus maritimus NBRC 116585.</title>
        <authorList>
            <person name="Miyakawa T."/>
            <person name="Kusuya Y."/>
            <person name="Miura T."/>
        </authorList>
    </citation>
    <scope>NUCLEOTIDE SEQUENCE [LARGE SCALE GENOMIC DNA]</scope>
    <source>
        <strain evidence="4 5">5NW40-0001</strain>
    </source>
</reference>
<evidence type="ECO:0000259" key="3">
    <source>
        <dbReference type="Pfam" id="PF12740"/>
    </source>
</evidence>